<evidence type="ECO:0000256" key="1">
    <source>
        <dbReference type="SAM" id="SignalP"/>
    </source>
</evidence>
<accession>A0ABR2Z4G0</accession>
<keyword evidence="1" id="KW-0732">Signal</keyword>
<name>A0ABR2Z4G0_9CHLO</name>
<dbReference type="EMBL" id="JALJOT010000001">
    <property type="protein sequence ID" value="KAK9918824.1"/>
    <property type="molecule type" value="Genomic_DNA"/>
</dbReference>
<sequence>MLVVFSILLLHQGVIEARLQSRTAYTRSANEPWTTTEGELASQTSTPNVIAWLDRAVHSNVMEALSDAGARLTQHGSGHLQHWEF</sequence>
<proteinExistence type="predicted"/>
<comment type="caution">
    <text evidence="2">The sequence shown here is derived from an EMBL/GenBank/DDBJ whole genome shotgun (WGS) entry which is preliminary data.</text>
</comment>
<keyword evidence="3" id="KW-1185">Reference proteome</keyword>
<evidence type="ECO:0000313" key="2">
    <source>
        <dbReference type="EMBL" id="KAK9918824.1"/>
    </source>
</evidence>
<protein>
    <recommendedName>
        <fullName evidence="4">Secreted protein</fullName>
    </recommendedName>
</protein>
<gene>
    <name evidence="2" type="ORF">WJX75_007263</name>
</gene>
<feature type="signal peptide" evidence="1">
    <location>
        <begin position="1"/>
        <end position="17"/>
    </location>
</feature>
<dbReference type="Proteomes" id="UP001491310">
    <property type="component" value="Unassembled WGS sequence"/>
</dbReference>
<feature type="chain" id="PRO_5045987907" description="Secreted protein" evidence="1">
    <location>
        <begin position="18"/>
        <end position="85"/>
    </location>
</feature>
<evidence type="ECO:0008006" key="4">
    <source>
        <dbReference type="Google" id="ProtNLM"/>
    </source>
</evidence>
<reference evidence="2 3" key="1">
    <citation type="journal article" date="2024" name="Nat. Commun.">
        <title>Phylogenomics reveals the evolutionary origins of lichenization in chlorophyte algae.</title>
        <authorList>
            <person name="Puginier C."/>
            <person name="Libourel C."/>
            <person name="Otte J."/>
            <person name="Skaloud P."/>
            <person name="Haon M."/>
            <person name="Grisel S."/>
            <person name="Petersen M."/>
            <person name="Berrin J.G."/>
            <person name="Delaux P.M."/>
            <person name="Dal Grande F."/>
            <person name="Keller J."/>
        </authorList>
    </citation>
    <scope>NUCLEOTIDE SEQUENCE [LARGE SCALE GENOMIC DNA]</scope>
    <source>
        <strain evidence="2 3">SAG 216-7</strain>
    </source>
</reference>
<evidence type="ECO:0000313" key="3">
    <source>
        <dbReference type="Proteomes" id="UP001491310"/>
    </source>
</evidence>
<organism evidence="2 3">
    <name type="scientific">Coccomyxa subellipsoidea</name>
    <dbReference type="NCBI Taxonomy" id="248742"/>
    <lineage>
        <taxon>Eukaryota</taxon>
        <taxon>Viridiplantae</taxon>
        <taxon>Chlorophyta</taxon>
        <taxon>core chlorophytes</taxon>
        <taxon>Trebouxiophyceae</taxon>
        <taxon>Trebouxiophyceae incertae sedis</taxon>
        <taxon>Coccomyxaceae</taxon>
        <taxon>Coccomyxa</taxon>
    </lineage>
</organism>